<protein>
    <submittedName>
        <fullName evidence="2">Uncharacterized protein</fullName>
    </submittedName>
</protein>
<evidence type="ECO:0000313" key="2">
    <source>
        <dbReference type="EMBL" id="KAI1694211.1"/>
    </source>
</evidence>
<dbReference type="Proteomes" id="UP001201812">
    <property type="component" value="Unassembled WGS sequence"/>
</dbReference>
<organism evidence="2 3">
    <name type="scientific">Ditylenchus destructor</name>
    <dbReference type="NCBI Taxonomy" id="166010"/>
    <lineage>
        <taxon>Eukaryota</taxon>
        <taxon>Metazoa</taxon>
        <taxon>Ecdysozoa</taxon>
        <taxon>Nematoda</taxon>
        <taxon>Chromadorea</taxon>
        <taxon>Rhabditida</taxon>
        <taxon>Tylenchina</taxon>
        <taxon>Tylenchomorpha</taxon>
        <taxon>Sphaerularioidea</taxon>
        <taxon>Anguinidae</taxon>
        <taxon>Anguininae</taxon>
        <taxon>Ditylenchus</taxon>
    </lineage>
</organism>
<comment type="caution">
    <text evidence="2">The sequence shown here is derived from an EMBL/GenBank/DDBJ whole genome shotgun (WGS) entry which is preliminary data.</text>
</comment>
<reference evidence="2" key="1">
    <citation type="submission" date="2022-01" db="EMBL/GenBank/DDBJ databases">
        <title>Genome Sequence Resource for Two Populations of Ditylenchus destructor, the Migratory Endoparasitic Phytonematode.</title>
        <authorList>
            <person name="Zhang H."/>
            <person name="Lin R."/>
            <person name="Xie B."/>
        </authorList>
    </citation>
    <scope>NUCLEOTIDE SEQUENCE</scope>
    <source>
        <strain evidence="2">BazhouSP</strain>
    </source>
</reference>
<sequence length="221" mass="25209">MTSPFVLLYLRPHASATRILSYYVFALLTCTLSGIRLELGSDGDESKPQDQSQPWYVDTSSQNRKPLLTGDQDRELLVEPLMAGSIFRKDGSRKNKGKCERECLTTEDCGSSAKSCFLASTTRMGCCLKVLKPNETGCILDDQCRRACDTSFCDHSQTPSRCMCHSDRHFLFNKCWSHCPEFAYPEPVDRDGVSHCVLRVNEKSAQEYMRRMRRQMRSPYC</sequence>
<dbReference type="AlphaFoldDB" id="A0AAD4MHI7"/>
<feature type="region of interest" description="Disordered" evidence="1">
    <location>
        <begin position="41"/>
        <end position="67"/>
    </location>
</feature>
<accession>A0AAD4MHI7</accession>
<evidence type="ECO:0000256" key="1">
    <source>
        <dbReference type="SAM" id="MobiDB-lite"/>
    </source>
</evidence>
<feature type="compositionally biased region" description="Polar residues" evidence="1">
    <location>
        <begin position="49"/>
        <end position="64"/>
    </location>
</feature>
<evidence type="ECO:0000313" key="3">
    <source>
        <dbReference type="Proteomes" id="UP001201812"/>
    </source>
</evidence>
<proteinExistence type="predicted"/>
<gene>
    <name evidence="2" type="ORF">DdX_20247</name>
</gene>
<dbReference type="EMBL" id="JAKKPZ010000538">
    <property type="protein sequence ID" value="KAI1694211.1"/>
    <property type="molecule type" value="Genomic_DNA"/>
</dbReference>
<name>A0AAD4MHI7_9BILA</name>
<keyword evidence="3" id="KW-1185">Reference proteome</keyword>